<evidence type="ECO:0000313" key="4">
    <source>
        <dbReference type="Proteomes" id="UP000324241"/>
    </source>
</evidence>
<dbReference type="PANTHER" id="PTHR22959:SF0">
    <property type="entry name" value="PARTNER OF Y14 AND MAGO"/>
    <property type="match status" value="1"/>
</dbReference>
<dbReference type="AlphaFoldDB" id="A0A5M9MBI2"/>
<dbReference type="OrthoDB" id="21625at2759"/>
<gene>
    <name evidence="3" type="ORF">ATNIH1004_008619</name>
</gene>
<comment type="caution">
    <text evidence="3">The sequence shown here is derived from an EMBL/GenBank/DDBJ whole genome shotgun (WGS) entry which is preliminary data.</text>
</comment>
<organism evidence="3 4">
    <name type="scientific">Aspergillus tanneri</name>
    <dbReference type="NCBI Taxonomy" id="1220188"/>
    <lineage>
        <taxon>Eukaryota</taxon>
        <taxon>Fungi</taxon>
        <taxon>Dikarya</taxon>
        <taxon>Ascomycota</taxon>
        <taxon>Pezizomycotina</taxon>
        <taxon>Eurotiomycetes</taxon>
        <taxon>Eurotiomycetidae</taxon>
        <taxon>Eurotiales</taxon>
        <taxon>Aspergillaceae</taxon>
        <taxon>Aspergillus</taxon>
        <taxon>Aspergillus subgen. Circumdati</taxon>
    </lineage>
</organism>
<dbReference type="InterPro" id="IPR015362">
    <property type="entry name" value="WIBG_mago-bd"/>
</dbReference>
<protein>
    <recommendedName>
        <fullName evidence="2">WIBG Mago-binding domain-containing protein</fullName>
    </recommendedName>
</protein>
<feature type="compositionally biased region" description="Basic residues" evidence="1">
    <location>
        <begin position="93"/>
        <end position="103"/>
    </location>
</feature>
<feature type="compositionally biased region" description="Basic and acidic residues" evidence="1">
    <location>
        <begin position="116"/>
        <end position="129"/>
    </location>
</feature>
<evidence type="ECO:0000313" key="3">
    <source>
        <dbReference type="EMBL" id="KAA8644415.1"/>
    </source>
</evidence>
<sequence>MASSNPGQVSSSGITVDAATGERYIPSSVRADGSKRREIRVRPGYRPPEDVELYKNRAAEAWKNRGKAGVPGAEGLNQDDASSKPASTASNKNAKRREARKKAKADQEGSQSIDTKNVKEMENWRDSSDKNVAGAAEPVDPEAEKEKKARNLKKKLRQARDLRDKKNQGEALLPEQLEKVIKIQELIRQLDALGFDVNGDKKDQGNENYAFGDDSSRRCPSTFAVKPDNGEAVRCGCSPHQIDYHGRQISRVNLQEASEIVDIHYQTAIPAILRAQESPLTLWR</sequence>
<dbReference type="Pfam" id="PF09282">
    <property type="entry name" value="Mago-bind"/>
    <property type="match status" value="1"/>
</dbReference>
<dbReference type="Proteomes" id="UP000324241">
    <property type="component" value="Unassembled WGS sequence"/>
</dbReference>
<name>A0A5M9MBI2_9EURO</name>
<dbReference type="GeneID" id="54331321"/>
<dbReference type="GO" id="GO:0035145">
    <property type="term" value="C:exon-exon junction complex"/>
    <property type="evidence" value="ECO:0007669"/>
    <property type="project" value="TreeGrafter"/>
</dbReference>
<evidence type="ECO:0000259" key="2">
    <source>
        <dbReference type="SMART" id="SM01273"/>
    </source>
</evidence>
<feature type="region of interest" description="Disordered" evidence="1">
    <location>
        <begin position="65"/>
        <end position="163"/>
    </location>
</feature>
<feature type="domain" description="WIBG Mago-binding" evidence="2">
    <location>
        <begin position="21"/>
        <end position="47"/>
    </location>
</feature>
<dbReference type="SMART" id="SM01273">
    <property type="entry name" value="Mago-bind"/>
    <property type="match status" value="1"/>
</dbReference>
<reference evidence="3 4" key="1">
    <citation type="submission" date="2019-08" db="EMBL/GenBank/DDBJ databases">
        <title>The genome sequence of a newly discovered highly antifungal drug resistant Aspergillus species, Aspergillus tanneri NIH 1004.</title>
        <authorList>
            <person name="Mounaud S."/>
            <person name="Singh I."/>
            <person name="Joardar V."/>
            <person name="Pakala S."/>
            <person name="Pakala S."/>
            <person name="Venepally P."/>
            <person name="Chung J.K."/>
            <person name="Losada L."/>
            <person name="Nierman W.C."/>
        </authorList>
    </citation>
    <scope>NUCLEOTIDE SEQUENCE [LARGE SCALE GENOMIC DNA]</scope>
    <source>
        <strain evidence="3 4">NIH1004</strain>
    </source>
</reference>
<evidence type="ECO:0000256" key="1">
    <source>
        <dbReference type="SAM" id="MobiDB-lite"/>
    </source>
</evidence>
<dbReference type="InterPro" id="IPR036348">
    <property type="entry name" value="WIBG_N_sf"/>
</dbReference>
<dbReference type="EMBL" id="QUQM01000006">
    <property type="protein sequence ID" value="KAA8644415.1"/>
    <property type="molecule type" value="Genomic_DNA"/>
</dbReference>
<dbReference type="GO" id="GO:0005737">
    <property type="term" value="C:cytoplasm"/>
    <property type="evidence" value="ECO:0007669"/>
    <property type="project" value="TreeGrafter"/>
</dbReference>
<dbReference type="InterPro" id="IPR039333">
    <property type="entry name" value="PYM1"/>
</dbReference>
<dbReference type="RefSeq" id="XP_033423776.1">
    <property type="nucleotide sequence ID" value="XM_033573224.1"/>
</dbReference>
<feature type="compositionally biased region" description="Polar residues" evidence="1">
    <location>
        <begin position="1"/>
        <end position="14"/>
    </location>
</feature>
<dbReference type="GO" id="GO:1903259">
    <property type="term" value="P:exon-exon junction complex disassembly"/>
    <property type="evidence" value="ECO:0007669"/>
    <property type="project" value="InterPro"/>
</dbReference>
<proteinExistence type="predicted"/>
<dbReference type="VEuPathDB" id="FungiDB:EYZ11_002772"/>
<dbReference type="GO" id="GO:0003723">
    <property type="term" value="F:RNA binding"/>
    <property type="evidence" value="ECO:0007669"/>
    <property type="project" value="TreeGrafter"/>
</dbReference>
<accession>A0A5M9MBI2</accession>
<dbReference type="PANTHER" id="PTHR22959">
    <property type="entry name" value="PYM PROTEIN"/>
    <property type="match status" value="1"/>
</dbReference>
<dbReference type="SUPFAM" id="SSF101931">
    <property type="entry name" value="Pym (Within the bgcn gene intron protein, WIBG), N-terminal domain"/>
    <property type="match status" value="1"/>
</dbReference>
<feature type="region of interest" description="Disordered" evidence="1">
    <location>
        <begin position="1"/>
        <end position="53"/>
    </location>
</feature>